<keyword evidence="2" id="KW-1185">Reference proteome</keyword>
<protein>
    <submittedName>
        <fullName evidence="1">Uncharacterized protein</fullName>
    </submittedName>
</protein>
<name>A0ACB8B6W9_9AGAM</name>
<proteinExistence type="predicted"/>
<gene>
    <name evidence="1" type="ORF">BV22DRAFT_1020262</name>
</gene>
<comment type="caution">
    <text evidence="1">The sequence shown here is derived from an EMBL/GenBank/DDBJ whole genome shotgun (WGS) entry which is preliminary data.</text>
</comment>
<reference evidence="1" key="1">
    <citation type="journal article" date="2021" name="New Phytol.">
        <title>Evolutionary innovations through gain and loss of genes in the ectomycorrhizal Boletales.</title>
        <authorList>
            <person name="Wu G."/>
            <person name="Miyauchi S."/>
            <person name="Morin E."/>
            <person name="Kuo A."/>
            <person name="Drula E."/>
            <person name="Varga T."/>
            <person name="Kohler A."/>
            <person name="Feng B."/>
            <person name="Cao Y."/>
            <person name="Lipzen A."/>
            <person name="Daum C."/>
            <person name="Hundley H."/>
            <person name="Pangilinan J."/>
            <person name="Johnson J."/>
            <person name="Barry K."/>
            <person name="LaButti K."/>
            <person name="Ng V."/>
            <person name="Ahrendt S."/>
            <person name="Min B."/>
            <person name="Choi I.G."/>
            <person name="Park H."/>
            <person name="Plett J.M."/>
            <person name="Magnuson J."/>
            <person name="Spatafora J.W."/>
            <person name="Nagy L.G."/>
            <person name="Henrissat B."/>
            <person name="Grigoriev I.V."/>
            <person name="Yang Z.L."/>
            <person name="Xu J."/>
            <person name="Martin F.M."/>
        </authorList>
    </citation>
    <scope>NUCLEOTIDE SEQUENCE</scope>
    <source>
        <strain evidence="1">KUC20120723A-06</strain>
    </source>
</reference>
<organism evidence="1 2">
    <name type="scientific">Leucogyrophana mollusca</name>
    <dbReference type="NCBI Taxonomy" id="85980"/>
    <lineage>
        <taxon>Eukaryota</taxon>
        <taxon>Fungi</taxon>
        <taxon>Dikarya</taxon>
        <taxon>Basidiomycota</taxon>
        <taxon>Agaricomycotina</taxon>
        <taxon>Agaricomycetes</taxon>
        <taxon>Agaricomycetidae</taxon>
        <taxon>Boletales</taxon>
        <taxon>Boletales incertae sedis</taxon>
        <taxon>Leucogyrophana</taxon>
    </lineage>
</organism>
<dbReference type="EMBL" id="MU266549">
    <property type="protein sequence ID" value="KAH7920958.1"/>
    <property type="molecule type" value="Genomic_DNA"/>
</dbReference>
<accession>A0ACB8B6W9</accession>
<dbReference type="Proteomes" id="UP000790709">
    <property type="component" value="Unassembled WGS sequence"/>
</dbReference>
<evidence type="ECO:0000313" key="1">
    <source>
        <dbReference type="EMBL" id="KAH7920958.1"/>
    </source>
</evidence>
<sequence length="279" mass="32413">MAERRRVNSVSARSPWRAWDDESPSFDVPSAGIDRLALNTHSTFPNTVHTPSSTLSRTASMGGYFPSDERPGNWRRDFKFRSGLSSMFRLKGSNSRTSEISDSSKLSLHPYLRHDRGLPPAILDLRQDLQTLTFHEIDHPVTYKDLAHSCTIPPTPFMRIYHSRLPWYIDIHATNSNFISIGDFFIALYASLYKRIHRSDYWNDELDETDRNTLRLAWTERCRTPEEKADGVKRVDFLRGKTVFEGLVRGKNGMWQLKTGREKKEQEFAWPIALYNERD</sequence>
<evidence type="ECO:0000313" key="2">
    <source>
        <dbReference type="Proteomes" id="UP000790709"/>
    </source>
</evidence>